<keyword evidence="2" id="KW-1185">Reference proteome</keyword>
<dbReference type="InterPro" id="IPR029060">
    <property type="entry name" value="PIN-like_dom_sf"/>
</dbReference>
<sequence length="75" mass="8760">KEILRKFKVLVELLSLDDKITELALSDDNFPDFEDGLQYYSAIENQIDIIITRNKKDFKNSKIPVLTAKEFLARK</sequence>
<protein>
    <submittedName>
        <fullName evidence="1">PIN domain nuclease</fullName>
    </submittedName>
</protein>
<evidence type="ECO:0000313" key="1">
    <source>
        <dbReference type="EMBL" id="NJW55192.1"/>
    </source>
</evidence>
<evidence type="ECO:0000313" key="2">
    <source>
        <dbReference type="Proteomes" id="UP000703674"/>
    </source>
</evidence>
<feature type="non-terminal residue" evidence="1">
    <location>
        <position position="1"/>
    </location>
</feature>
<comment type="caution">
    <text evidence="1">The sequence shown here is derived from an EMBL/GenBank/DDBJ whole genome shotgun (WGS) entry which is preliminary data.</text>
</comment>
<dbReference type="Proteomes" id="UP000703674">
    <property type="component" value="Unassembled WGS sequence"/>
</dbReference>
<gene>
    <name evidence="1" type="ORF">HC175_19960</name>
</gene>
<proteinExistence type="predicted"/>
<dbReference type="SUPFAM" id="SSF88723">
    <property type="entry name" value="PIN domain-like"/>
    <property type="match status" value="1"/>
</dbReference>
<organism evidence="1 2">
    <name type="scientific">Salinimicrobium oceani</name>
    <dbReference type="NCBI Taxonomy" id="2722702"/>
    <lineage>
        <taxon>Bacteria</taxon>
        <taxon>Pseudomonadati</taxon>
        <taxon>Bacteroidota</taxon>
        <taxon>Flavobacteriia</taxon>
        <taxon>Flavobacteriales</taxon>
        <taxon>Flavobacteriaceae</taxon>
        <taxon>Salinimicrobium</taxon>
    </lineage>
</organism>
<name>A0ABX1D544_9FLAO</name>
<accession>A0ABX1D544</accession>
<dbReference type="EMBL" id="JAAVJR010000901">
    <property type="protein sequence ID" value="NJW55192.1"/>
    <property type="molecule type" value="Genomic_DNA"/>
</dbReference>
<reference evidence="1 2" key="1">
    <citation type="submission" date="2020-03" db="EMBL/GenBank/DDBJ databases">
        <title>Salinimicrobium sp. nov, isolated from SCS.</title>
        <authorList>
            <person name="Cao W.R."/>
        </authorList>
    </citation>
    <scope>NUCLEOTIDE SEQUENCE [LARGE SCALE GENOMIC DNA]</scope>
    <source>
        <strain evidence="2">J15B91</strain>
    </source>
</reference>